<evidence type="ECO:0000256" key="7">
    <source>
        <dbReference type="ARBA" id="ARBA00022723"/>
    </source>
</evidence>
<comment type="cofactor">
    <cofactor evidence="1">
        <name>Co(2+)</name>
        <dbReference type="ChEBI" id="CHEBI:48828"/>
    </cofactor>
</comment>
<name>A0A7D3XZL8_9BACL</name>
<proteinExistence type="inferred from homology"/>
<keyword evidence="5 10" id="KW-0031">Aminopeptidase</keyword>
<keyword evidence="7" id="KW-0479">Metal-binding</keyword>
<dbReference type="GO" id="GO:0008237">
    <property type="term" value="F:metallopeptidase activity"/>
    <property type="evidence" value="ECO:0007669"/>
    <property type="project" value="UniProtKB-KW"/>
</dbReference>
<accession>A0A7D3XZL8</accession>
<reference evidence="10 11" key="1">
    <citation type="submission" date="2020-01" db="EMBL/GenBank/DDBJ databases">
        <authorList>
            <person name="Gulvik C.A."/>
            <person name="Batra D.G."/>
        </authorList>
    </citation>
    <scope>NUCLEOTIDE SEQUENCE [LARGE SCALE GENOMIC DNA]</scope>
    <source>
        <strain evidence="10 11">W9323</strain>
    </source>
</reference>
<gene>
    <name evidence="10" type="ORF">GXN76_03890</name>
</gene>
<dbReference type="RefSeq" id="WP_173220687.1">
    <property type="nucleotide sequence ID" value="NZ_CP048104.1"/>
</dbReference>
<comment type="cofactor">
    <cofactor evidence="2">
        <name>Mg(2+)</name>
        <dbReference type="ChEBI" id="CHEBI:18420"/>
    </cofactor>
</comment>
<evidence type="ECO:0000256" key="3">
    <source>
        <dbReference type="ARBA" id="ARBA00001947"/>
    </source>
</evidence>
<dbReference type="GO" id="GO:0006508">
    <property type="term" value="P:proteolysis"/>
    <property type="evidence" value="ECO:0007669"/>
    <property type="project" value="UniProtKB-KW"/>
</dbReference>
<dbReference type="InterPro" id="IPR035097">
    <property type="entry name" value="M29_N-terminal"/>
</dbReference>
<evidence type="ECO:0000256" key="2">
    <source>
        <dbReference type="ARBA" id="ARBA00001946"/>
    </source>
</evidence>
<dbReference type="SUPFAM" id="SSF144052">
    <property type="entry name" value="Thermophilic metalloprotease-like"/>
    <property type="match status" value="1"/>
</dbReference>
<evidence type="ECO:0000256" key="1">
    <source>
        <dbReference type="ARBA" id="ARBA00001941"/>
    </source>
</evidence>
<comment type="similarity">
    <text evidence="4">Belongs to the peptidase M29 family.</text>
</comment>
<keyword evidence="9" id="KW-0482">Metalloprotease</keyword>
<sequence>MNKDFESKLDRYAELAVKVGVNLHKGQKLLILAPIEAADFTRRIVKSAYRNGCSRVIVDWRDTPTSRIHIEEAPDETLQTLPRWEIDKFKSFVEDHDCLISLTGNDPKAFEGVDPKRLMMLSKAQGEQLDFFQKAQLTGNIHWSIIGVPTAAWATAVFPDKSDDEAIAALWEAIFAATRIDQDDPIYIWESHDQMLKEKVEKLNTYHFKTLYYKSSKTDLSINLHPDHVWIGGSQCSTIGRSYISNMPTEEVFTAALKTGVNGTVVSTKPLSAMGQIIDNFSLTFKNGKVVDFQAEKGYEALRQILEMDDGMKFIGEVALVPYDSPISRSGITFMNTLFDENASCHLALGAAYTMNIKNTEGLSKEVLNEKGVNQSNGHIDFMIGSQDLDIDGETAHGERIPVFRNGNWAI</sequence>
<evidence type="ECO:0000256" key="5">
    <source>
        <dbReference type="ARBA" id="ARBA00022438"/>
    </source>
</evidence>
<dbReference type="GO" id="GO:0046872">
    <property type="term" value="F:metal ion binding"/>
    <property type="evidence" value="ECO:0007669"/>
    <property type="project" value="UniProtKB-KW"/>
</dbReference>
<keyword evidence="8" id="KW-0378">Hydrolase</keyword>
<comment type="cofactor">
    <cofactor evidence="3">
        <name>Zn(2+)</name>
        <dbReference type="ChEBI" id="CHEBI:29105"/>
    </cofactor>
</comment>
<keyword evidence="6" id="KW-0645">Protease</keyword>
<dbReference type="AlphaFoldDB" id="A0A7D3XZL8"/>
<dbReference type="PANTHER" id="PTHR34448:SF3">
    <property type="entry name" value="AMINOPEPTIDASE AMPS"/>
    <property type="match status" value="1"/>
</dbReference>
<dbReference type="InterPro" id="IPR000787">
    <property type="entry name" value="Peptidase_M29"/>
</dbReference>
<evidence type="ECO:0000256" key="9">
    <source>
        <dbReference type="ARBA" id="ARBA00023049"/>
    </source>
</evidence>
<dbReference type="Proteomes" id="UP000503088">
    <property type="component" value="Chromosome"/>
</dbReference>
<evidence type="ECO:0000256" key="4">
    <source>
        <dbReference type="ARBA" id="ARBA00008236"/>
    </source>
</evidence>
<evidence type="ECO:0000313" key="10">
    <source>
        <dbReference type="EMBL" id="QKG83700.1"/>
    </source>
</evidence>
<dbReference type="KEGG" id="kpul:GXN76_03890"/>
<dbReference type="InterPro" id="IPR052170">
    <property type="entry name" value="M29_Exopeptidase"/>
</dbReference>
<dbReference type="GO" id="GO:0004177">
    <property type="term" value="F:aminopeptidase activity"/>
    <property type="evidence" value="ECO:0007669"/>
    <property type="project" value="UniProtKB-KW"/>
</dbReference>
<evidence type="ECO:0000256" key="6">
    <source>
        <dbReference type="ARBA" id="ARBA00022670"/>
    </source>
</evidence>
<evidence type="ECO:0000313" key="11">
    <source>
        <dbReference type="Proteomes" id="UP000503088"/>
    </source>
</evidence>
<keyword evidence="11" id="KW-1185">Reference proteome</keyword>
<dbReference type="EMBL" id="CP048104">
    <property type="protein sequence ID" value="QKG83700.1"/>
    <property type="molecule type" value="Genomic_DNA"/>
</dbReference>
<protein>
    <submittedName>
        <fullName evidence="10">Aminopeptidase</fullName>
    </submittedName>
</protein>
<dbReference type="Gene3D" id="3.40.1830.10">
    <property type="entry name" value="Thermophilic metalloprotease (M29)"/>
    <property type="match status" value="1"/>
</dbReference>
<evidence type="ECO:0000256" key="8">
    <source>
        <dbReference type="ARBA" id="ARBA00022801"/>
    </source>
</evidence>
<organism evidence="10 11">
    <name type="scientific">Kroppenstedtia pulmonis</name>
    <dbReference type="NCBI Taxonomy" id="1380685"/>
    <lineage>
        <taxon>Bacteria</taxon>
        <taxon>Bacillati</taxon>
        <taxon>Bacillota</taxon>
        <taxon>Bacilli</taxon>
        <taxon>Bacillales</taxon>
        <taxon>Thermoactinomycetaceae</taxon>
        <taxon>Kroppenstedtia</taxon>
    </lineage>
</organism>
<dbReference type="PRINTS" id="PR00919">
    <property type="entry name" value="THERMOPTASE"/>
</dbReference>
<dbReference type="Pfam" id="PF02073">
    <property type="entry name" value="Peptidase_M29"/>
    <property type="match status" value="1"/>
</dbReference>
<dbReference type="PANTHER" id="PTHR34448">
    <property type="entry name" value="AMINOPEPTIDASE"/>
    <property type="match status" value="1"/>
</dbReference>